<reference evidence="1" key="1">
    <citation type="submission" date="2020-01" db="EMBL/GenBank/DDBJ databases">
        <authorList>
            <person name="Meier V. D."/>
            <person name="Meier V D."/>
        </authorList>
    </citation>
    <scope>NUCLEOTIDE SEQUENCE</scope>
    <source>
        <strain evidence="1">HLG_WM_MAG_04</strain>
    </source>
</reference>
<evidence type="ECO:0000313" key="1">
    <source>
        <dbReference type="EMBL" id="CAA6816378.1"/>
    </source>
</evidence>
<name>A0A6S6TIV4_9BACT</name>
<proteinExistence type="predicted"/>
<dbReference type="AlphaFoldDB" id="A0A6S6TIV4"/>
<organism evidence="1">
    <name type="scientific">uncultured Sulfurovum sp</name>
    <dbReference type="NCBI Taxonomy" id="269237"/>
    <lineage>
        <taxon>Bacteria</taxon>
        <taxon>Pseudomonadati</taxon>
        <taxon>Campylobacterota</taxon>
        <taxon>Epsilonproteobacteria</taxon>
        <taxon>Campylobacterales</taxon>
        <taxon>Sulfurovaceae</taxon>
        <taxon>Sulfurovum</taxon>
        <taxon>environmental samples</taxon>
    </lineage>
</organism>
<protein>
    <submittedName>
        <fullName evidence="1">Uncharacterized protein</fullName>
    </submittedName>
</protein>
<dbReference type="EMBL" id="CACVAX010000045">
    <property type="protein sequence ID" value="CAA6816378.1"/>
    <property type="molecule type" value="Genomic_DNA"/>
</dbReference>
<sequence length="31" mass="3624">MFVLFIGNLAIKLNYTTIKIKQEMLSKQPKI</sequence>
<accession>A0A6S6TIV4</accession>
<gene>
    <name evidence="1" type="ORF">HELGO_WM7298</name>
</gene>